<feature type="region of interest" description="Disordered" evidence="1">
    <location>
        <begin position="1"/>
        <end position="31"/>
    </location>
</feature>
<gene>
    <name evidence="2" type="ORF">GCM10010365_46290</name>
</gene>
<evidence type="ECO:0000256" key="1">
    <source>
        <dbReference type="SAM" id="MobiDB-lite"/>
    </source>
</evidence>
<protein>
    <submittedName>
        <fullName evidence="2">Uncharacterized protein</fullName>
    </submittedName>
</protein>
<dbReference type="Proteomes" id="UP000622166">
    <property type="component" value="Unassembled WGS sequence"/>
</dbReference>
<reference evidence="2" key="1">
    <citation type="journal article" date="2014" name="Int. J. Syst. Evol. Microbiol.">
        <title>Complete genome sequence of Corynebacterium casei LMG S-19264T (=DSM 44701T), isolated from a smear-ripened cheese.</title>
        <authorList>
            <consortium name="US DOE Joint Genome Institute (JGI-PGF)"/>
            <person name="Walter F."/>
            <person name="Albersmeier A."/>
            <person name="Kalinowski J."/>
            <person name="Ruckert C."/>
        </authorList>
    </citation>
    <scope>NUCLEOTIDE SEQUENCE</scope>
    <source>
        <strain evidence="2">JCM 4815</strain>
    </source>
</reference>
<keyword evidence="3" id="KW-1185">Reference proteome</keyword>
<comment type="caution">
    <text evidence="2">The sequence shown here is derived from an EMBL/GenBank/DDBJ whole genome shotgun (WGS) entry which is preliminary data.</text>
</comment>
<reference evidence="2" key="2">
    <citation type="submission" date="2020-09" db="EMBL/GenBank/DDBJ databases">
        <authorList>
            <person name="Sun Q."/>
            <person name="Ohkuma M."/>
        </authorList>
    </citation>
    <scope>NUCLEOTIDE SEQUENCE</scope>
    <source>
        <strain evidence="2">JCM 4815</strain>
    </source>
</reference>
<proteinExistence type="predicted"/>
<evidence type="ECO:0000313" key="2">
    <source>
        <dbReference type="EMBL" id="GGZ20716.1"/>
    </source>
</evidence>
<organism evidence="2 3">
    <name type="scientific">Streptomyces poonensis</name>
    <dbReference type="NCBI Taxonomy" id="68255"/>
    <lineage>
        <taxon>Bacteria</taxon>
        <taxon>Bacillati</taxon>
        <taxon>Actinomycetota</taxon>
        <taxon>Actinomycetes</taxon>
        <taxon>Kitasatosporales</taxon>
        <taxon>Streptomycetaceae</taxon>
        <taxon>Streptomyces</taxon>
    </lineage>
</organism>
<evidence type="ECO:0000313" key="3">
    <source>
        <dbReference type="Proteomes" id="UP000622166"/>
    </source>
</evidence>
<name>A0A918PS89_9ACTN</name>
<sequence>MLDPPERSPSTGCRVRSLALGDDRDRAGGLVQDRVGDPAKLQSASVLGAAGTDDQQVEVVRGGLEHLAGGAPAVRRCRSTSGTPGADGR</sequence>
<accession>A0A918PS89</accession>
<dbReference type="AlphaFoldDB" id="A0A918PS89"/>
<dbReference type="EMBL" id="BMVW01000009">
    <property type="protein sequence ID" value="GGZ20716.1"/>
    <property type="molecule type" value="Genomic_DNA"/>
</dbReference>